<dbReference type="RefSeq" id="WP_236892879.1">
    <property type="nucleotide sequence ID" value="NZ_AP024488.1"/>
</dbReference>
<sequence length="136" mass="14902">MKNMTLKMTQCLMIAGILMITAPPSIAGLTSLNDQELKGITAQSGIQTLMDDSLTEEQRREQEKNNSPVQALMALNQVLPSELLRDIQNAQRTFNDSTRIVREVNTMHKEVLAVPTAISTITTIISLPAMGVGGFF</sequence>
<dbReference type="EMBL" id="AP024488">
    <property type="protein sequence ID" value="BCS96575.1"/>
    <property type="molecule type" value="Genomic_DNA"/>
</dbReference>
<name>A0ABM7PGV9_9BACT</name>
<evidence type="ECO:0000313" key="3">
    <source>
        <dbReference type="Proteomes" id="UP001320148"/>
    </source>
</evidence>
<keyword evidence="1" id="KW-0732">Signal</keyword>
<feature type="signal peptide" evidence="1">
    <location>
        <begin position="1"/>
        <end position="27"/>
    </location>
</feature>
<organism evidence="2 3">
    <name type="scientific">Desulfoluna limicola</name>
    <dbReference type="NCBI Taxonomy" id="2810562"/>
    <lineage>
        <taxon>Bacteria</taxon>
        <taxon>Pseudomonadati</taxon>
        <taxon>Thermodesulfobacteriota</taxon>
        <taxon>Desulfobacteria</taxon>
        <taxon>Desulfobacterales</taxon>
        <taxon>Desulfolunaceae</taxon>
        <taxon>Desulfoluna</taxon>
    </lineage>
</organism>
<evidence type="ECO:0000256" key="1">
    <source>
        <dbReference type="SAM" id="SignalP"/>
    </source>
</evidence>
<accession>A0ABM7PGV9</accession>
<dbReference type="Proteomes" id="UP001320148">
    <property type="component" value="Chromosome"/>
</dbReference>
<evidence type="ECO:0000313" key="2">
    <source>
        <dbReference type="EMBL" id="BCS96575.1"/>
    </source>
</evidence>
<keyword evidence="3" id="KW-1185">Reference proteome</keyword>
<reference evidence="2 3" key="1">
    <citation type="submission" date="2021-02" db="EMBL/GenBank/DDBJ databases">
        <title>Complete genome of Desulfoluna sp. strain ASN36.</title>
        <authorList>
            <person name="Takahashi A."/>
            <person name="Kojima H."/>
            <person name="Fukui M."/>
        </authorList>
    </citation>
    <scope>NUCLEOTIDE SEQUENCE [LARGE SCALE GENOMIC DNA]</scope>
    <source>
        <strain evidence="2 3">ASN36</strain>
    </source>
</reference>
<proteinExistence type="predicted"/>
<feature type="chain" id="PRO_5046179690" evidence="1">
    <location>
        <begin position="28"/>
        <end position="136"/>
    </location>
</feature>
<gene>
    <name evidence="2" type="ORF">DSLASN_22070</name>
</gene>
<protein>
    <submittedName>
        <fullName evidence="2">Uncharacterized protein</fullName>
    </submittedName>
</protein>